<dbReference type="Proteomes" id="UP000887579">
    <property type="component" value="Unplaced"/>
</dbReference>
<name>A0AC34G063_9BILA</name>
<organism evidence="1 2">
    <name type="scientific">Panagrolaimus sp. ES5</name>
    <dbReference type="NCBI Taxonomy" id="591445"/>
    <lineage>
        <taxon>Eukaryota</taxon>
        <taxon>Metazoa</taxon>
        <taxon>Ecdysozoa</taxon>
        <taxon>Nematoda</taxon>
        <taxon>Chromadorea</taxon>
        <taxon>Rhabditida</taxon>
        <taxon>Tylenchina</taxon>
        <taxon>Panagrolaimomorpha</taxon>
        <taxon>Panagrolaimoidea</taxon>
        <taxon>Panagrolaimidae</taxon>
        <taxon>Panagrolaimus</taxon>
    </lineage>
</organism>
<proteinExistence type="predicted"/>
<dbReference type="WBParaSite" id="ES5_v2.g23105.t1">
    <property type="protein sequence ID" value="ES5_v2.g23105.t1"/>
    <property type="gene ID" value="ES5_v2.g23105"/>
</dbReference>
<sequence>MDANYLKRKPGSLAAYYNFLSTVIWDDVNRRSIDVFIDELELLVHETSTFICTLTRENEPIAVEMYQNYQKFYSNLTASKYFPKFEKDQNMQEIAFLWKKYDDSEYGEEDVQTLSETYTEKEIQDMLTDRSDPVILKLMQYFGEGQASERNRKYDSEEPAEAPKNDDDDDFIDC</sequence>
<reference evidence="2" key="1">
    <citation type="submission" date="2022-11" db="UniProtKB">
        <authorList>
            <consortium name="WormBaseParasite"/>
        </authorList>
    </citation>
    <scope>IDENTIFICATION</scope>
</reference>
<accession>A0AC34G063</accession>
<evidence type="ECO:0000313" key="1">
    <source>
        <dbReference type="Proteomes" id="UP000887579"/>
    </source>
</evidence>
<protein>
    <submittedName>
        <fullName evidence="2">Uncharacterized protein</fullName>
    </submittedName>
</protein>
<evidence type="ECO:0000313" key="2">
    <source>
        <dbReference type="WBParaSite" id="ES5_v2.g23105.t1"/>
    </source>
</evidence>